<protein>
    <submittedName>
        <fullName evidence="1">Phage major capsid protein, P2 family</fullName>
    </submittedName>
</protein>
<proteinExistence type="predicted"/>
<dbReference type="Proteomes" id="UP000003009">
    <property type="component" value="Unassembled WGS sequence"/>
</dbReference>
<dbReference type="RefSeq" id="WP_003795401.1">
    <property type="nucleotide sequence ID" value="NZ_GG665871.1"/>
</dbReference>
<keyword evidence="2" id="KW-1185">Reference proteome</keyword>
<dbReference type="EMBL" id="ACJW02000002">
    <property type="protein sequence ID" value="EEP69341.1"/>
    <property type="molecule type" value="Genomic_DNA"/>
</dbReference>
<accession>C4GGI6</accession>
<dbReference type="AlphaFoldDB" id="C4GGI6"/>
<evidence type="ECO:0000313" key="1">
    <source>
        <dbReference type="EMBL" id="EEP69341.1"/>
    </source>
</evidence>
<dbReference type="STRING" id="629741.GCWU000324_01254"/>
<dbReference type="HOGENOM" id="CLU_049296_1_0_4"/>
<dbReference type="NCBIfam" id="TIGR01551">
    <property type="entry name" value="major_capsid_P2"/>
    <property type="match status" value="1"/>
</dbReference>
<dbReference type="InterPro" id="IPR006441">
    <property type="entry name" value="Phage_P2_GpN"/>
</dbReference>
<evidence type="ECO:0000313" key="2">
    <source>
        <dbReference type="Proteomes" id="UP000003009"/>
    </source>
</evidence>
<dbReference type="OrthoDB" id="5464529at2"/>
<organism evidence="1 2">
    <name type="scientific">Kingella oralis ATCC 51147</name>
    <dbReference type="NCBI Taxonomy" id="629741"/>
    <lineage>
        <taxon>Bacteria</taxon>
        <taxon>Pseudomonadati</taxon>
        <taxon>Pseudomonadota</taxon>
        <taxon>Betaproteobacteria</taxon>
        <taxon>Neisseriales</taxon>
        <taxon>Neisseriaceae</taxon>
        <taxon>Kingella</taxon>
    </lineage>
</organism>
<dbReference type="Pfam" id="PF05125">
    <property type="entry name" value="Phage_cap_P2"/>
    <property type="match status" value="1"/>
</dbReference>
<sequence length="348" mass="38643">MNKNLLTTAIATLFSQIAQTNHISKEQVQSGYTIAPAAVQTMYDQIAQNTELLQHINLVGKTEQLGEVIGLSSGLVASNTDTTQSGNERQPKSIHNLEGQKYTLQQTNFDVALRYDEIDQWAHITDFPARINNKIAESIALSLITIGMNGKERAKTTNFTSNPLLQDVAKGWLQKMRENNAARVMGWQAGQVGKTAQEIKWGSAQTAEYKNLDAVVKDAIDSLIDERFADRNDFVVLSSRRTVSDKYLSIINASGSKATEIEASGRLNQSRTLGGYPVMYVPNMPANTLLITPLKNLSIYYQTTGERRYIVDNPKKDQLESYQSKNIDYIVEEYGAAVLIENLAETNA</sequence>
<gene>
    <name evidence="1" type="ORF">GCWU000324_01254</name>
</gene>
<dbReference type="GeneID" id="84906512"/>
<name>C4GGI6_9NEIS</name>
<reference evidence="1" key="1">
    <citation type="submission" date="2009-04" db="EMBL/GenBank/DDBJ databases">
        <authorList>
            <person name="Weinstock G."/>
            <person name="Sodergren E."/>
            <person name="Clifton S."/>
            <person name="Fulton L."/>
            <person name="Fulton B."/>
            <person name="Courtney L."/>
            <person name="Fronick C."/>
            <person name="Harrison M."/>
            <person name="Strong C."/>
            <person name="Farmer C."/>
            <person name="Delahaunty K."/>
            <person name="Markovic C."/>
            <person name="Hall O."/>
            <person name="Minx P."/>
            <person name="Tomlinson C."/>
            <person name="Mitreva M."/>
            <person name="Nelson J."/>
            <person name="Hou S."/>
            <person name="Wollam A."/>
            <person name="Pepin K.H."/>
            <person name="Johnson M."/>
            <person name="Bhonagiri V."/>
            <person name="Nash W.E."/>
            <person name="Warren W."/>
            <person name="Chinwalla A."/>
            <person name="Mardis E.R."/>
            <person name="Wilson R.K."/>
        </authorList>
    </citation>
    <scope>NUCLEOTIDE SEQUENCE [LARGE SCALE GENOMIC DNA]</scope>
    <source>
        <strain evidence="1">ATCC 51147</strain>
    </source>
</reference>
<comment type="caution">
    <text evidence="1">The sequence shown here is derived from an EMBL/GenBank/DDBJ whole genome shotgun (WGS) entry which is preliminary data.</text>
</comment>